<feature type="transmembrane region" description="Helical" evidence="3">
    <location>
        <begin position="6"/>
        <end position="25"/>
    </location>
</feature>
<dbReference type="InterPro" id="IPR009386">
    <property type="entry name" value="ZapG-like"/>
</dbReference>
<evidence type="ECO:0000313" key="4">
    <source>
        <dbReference type="EMBL" id="PRO71442.1"/>
    </source>
</evidence>
<keyword evidence="3" id="KW-0812">Transmembrane</keyword>
<evidence type="ECO:0000256" key="3">
    <source>
        <dbReference type="SAM" id="Phobius"/>
    </source>
</evidence>
<protein>
    <submittedName>
        <fullName evidence="4">DUF1043 domain-containing protein</fullName>
    </submittedName>
</protein>
<keyword evidence="3" id="KW-1133">Transmembrane helix</keyword>
<dbReference type="AlphaFoldDB" id="A0A2S9V4R0"/>
<accession>A0A2S9V4R0</accession>
<feature type="region of interest" description="Disordered" evidence="2">
    <location>
        <begin position="113"/>
        <end position="146"/>
    </location>
</feature>
<dbReference type="EMBL" id="PVNP01000206">
    <property type="protein sequence ID" value="PRO71442.1"/>
    <property type="molecule type" value="Genomic_DNA"/>
</dbReference>
<sequence>MEVVIPLAMLAIGLIIGFFVARFMYTKEGAVKANEAAEKAIKELLAQQSQHHIFQVKQSIEAIEKQCNGLKQSLSEYEDLLETTDSDAAPAVPFFGEHTTAYLRNNIKGAEKVKPNANSDTQPLDFANHSSGLFVGNTVPSAEEKK</sequence>
<dbReference type="OrthoDB" id="6385810at2"/>
<name>A0A2S9V4R0_9ALTE</name>
<reference evidence="5" key="1">
    <citation type="journal article" date="2020" name="Int. J. Syst. Evol. Microbiol.">
        <title>Alteromonas alba sp. nov., a marine bacterium isolated from the seawater of the West Pacific Ocean.</title>
        <authorList>
            <person name="Sun C."/>
            <person name="Wu Y.-H."/>
            <person name="Xamxidin M."/>
            <person name="Cheng H."/>
            <person name="Xu X.-W."/>
        </authorList>
    </citation>
    <scope>NUCLEOTIDE SEQUENCE [LARGE SCALE GENOMIC DNA]</scope>
    <source>
        <strain evidence="5">190</strain>
    </source>
</reference>
<gene>
    <name evidence="4" type="ORF">C6Y40_22195</name>
</gene>
<evidence type="ECO:0000256" key="1">
    <source>
        <dbReference type="SAM" id="Coils"/>
    </source>
</evidence>
<comment type="caution">
    <text evidence="4">The sequence shown here is derived from an EMBL/GenBank/DDBJ whole genome shotgun (WGS) entry which is preliminary data.</text>
</comment>
<evidence type="ECO:0000256" key="2">
    <source>
        <dbReference type="SAM" id="MobiDB-lite"/>
    </source>
</evidence>
<keyword evidence="3" id="KW-0472">Membrane</keyword>
<dbReference type="RefSeq" id="WP_105936579.1">
    <property type="nucleotide sequence ID" value="NZ_PVNP01000206.1"/>
</dbReference>
<organism evidence="4 5">
    <name type="scientific">Alteromonas alba</name>
    <dbReference type="NCBI Taxonomy" id="2079529"/>
    <lineage>
        <taxon>Bacteria</taxon>
        <taxon>Pseudomonadati</taxon>
        <taxon>Pseudomonadota</taxon>
        <taxon>Gammaproteobacteria</taxon>
        <taxon>Alteromonadales</taxon>
        <taxon>Alteromonadaceae</taxon>
        <taxon>Alteromonas/Salinimonas group</taxon>
        <taxon>Alteromonas</taxon>
    </lineage>
</organism>
<feature type="coiled-coil region" evidence="1">
    <location>
        <begin position="27"/>
        <end position="80"/>
    </location>
</feature>
<evidence type="ECO:0000313" key="5">
    <source>
        <dbReference type="Proteomes" id="UP000238949"/>
    </source>
</evidence>
<dbReference type="Pfam" id="PF06295">
    <property type="entry name" value="ZapG-like"/>
    <property type="match status" value="1"/>
</dbReference>
<proteinExistence type="predicted"/>
<dbReference type="Proteomes" id="UP000238949">
    <property type="component" value="Unassembled WGS sequence"/>
</dbReference>
<keyword evidence="5" id="KW-1185">Reference proteome</keyword>
<keyword evidence="1" id="KW-0175">Coiled coil</keyword>